<gene>
    <name evidence="1" type="ORF">S01H4_55170</name>
</gene>
<proteinExistence type="predicted"/>
<evidence type="ECO:0000313" key="1">
    <source>
        <dbReference type="EMBL" id="GAH17509.1"/>
    </source>
</evidence>
<reference evidence="1" key="1">
    <citation type="journal article" date="2014" name="Front. Microbiol.">
        <title>High frequency of phylogenetically diverse reductive dehalogenase-homologous genes in deep subseafloor sedimentary metagenomes.</title>
        <authorList>
            <person name="Kawai M."/>
            <person name="Futagami T."/>
            <person name="Toyoda A."/>
            <person name="Takaki Y."/>
            <person name="Nishi S."/>
            <person name="Hori S."/>
            <person name="Arai W."/>
            <person name="Tsubouchi T."/>
            <person name="Morono Y."/>
            <person name="Uchiyama I."/>
            <person name="Ito T."/>
            <person name="Fujiyama A."/>
            <person name="Inagaki F."/>
            <person name="Takami H."/>
        </authorList>
    </citation>
    <scope>NUCLEOTIDE SEQUENCE</scope>
    <source>
        <strain evidence="1">Expedition CK06-06</strain>
    </source>
</reference>
<organism evidence="1">
    <name type="scientific">marine sediment metagenome</name>
    <dbReference type="NCBI Taxonomy" id="412755"/>
    <lineage>
        <taxon>unclassified sequences</taxon>
        <taxon>metagenomes</taxon>
        <taxon>ecological metagenomes</taxon>
    </lineage>
</organism>
<feature type="non-terminal residue" evidence="1">
    <location>
        <position position="1"/>
    </location>
</feature>
<accession>X1EK62</accession>
<dbReference type="EMBL" id="BART01031813">
    <property type="protein sequence ID" value="GAH17509.1"/>
    <property type="molecule type" value="Genomic_DNA"/>
</dbReference>
<dbReference type="AlphaFoldDB" id="X1EK62"/>
<name>X1EK62_9ZZZZ</name>
<sequence length="65" mass="7609">IGQVVLRCMTFLNEIKGSPYIGEYTKKDFIYIHETFCKSATPMVKMMEHFLDKAYQDAEDKHFAV</sequence>
<protein>
    <submittedName>
        <fullName evidence="1">Uncharacterized protein</fullName>
    </submittedName>
</protein>
<comment type="caution">
    <text evidence="1">The sequence shown here is derived from an EMBL/GenBank/DDBJ whole genome shotgun (WGS) entry which is preliminary data.</text>
</comment>